<dbReference type="SUPFAM" id="SSF55729">
    <property type="entry name" value="Acyl-CoA N-acyltransferases (Nat)"/>
    <property type="match status" value="1"/>
</dbReference>
<dbReference type="PANTHER" id="PTHR47237:SF1">
    <property type="entry name" value="SLL0310 PROTEIN"/>
    <property type="match status" value="1"/>
</dbReference>
<dbReference type="AlphaFoldDB" id="A0A840CDP8"/>
<dbReference type="InterPro" id="IPR041496">
    <property type="entry name" value="YitH/HolE_GNAT"/>
</dbReference>
<name>A0A840CDP8_9RHOB</name>
<dbReference type="EMBL" id="JACIEQ010000005">
    <property type="protein sequence ID" value="MBB4023465.1"/>
    <property type="molecule type" value="Genomic_DNA"/>
</dbReference>
<dbReference type="GO" id="GO:0016747">
    <property type="term" value="F:acyltransferase activity, transferring groups other than amino-acyl groups"/>
    <property type="evidence" value="ECO:0007669"/>
    <property type="project" value="InterPro"/>
</dbReference>
<sequence>MDRVEHMTRADLECVLGWAADEGWNPGLDDAEAFLAADPEGFFLKRVGGAPAAAVSVVNHSDDYAFLGLYICAPAFRGMGHGLDVWNAGLAHAGGRTVGLDGVPAQQQNYVRSGFVRAGRTIRYEGRVNGRDAANLRPMRASDIPAILALDAAQTGTRRDRYLSAWLTATSTRQGLVIERNGAIAACGTVRACRAGAKIGPFMALRAGDASDLMAGLARIIGRAQLFIDVPDSCHDFHDLLAGRGFAPVFETARMYRGPAPATAYAPFHGVATLELG</sequence>
<evidence type="ECO:0000259" key="1">
    <source>
        <dbReference type="PROSITE" id="PS51186"/>
    </source>
</evidence>
<dbReference type="Gene3D" id="3.40.630.90">
    <property type="match status" value="1"/>
</dbReference>
<feature type="domain" description="N-acetyltransferase" evidence="1">
    <location>
        <begin position="2"/>
        <end position="137"/>
    </location>
</feature>
<accession>A0A840CDP8</accession>
<organism evidence="2 3">
    <name type="scientific">Actibacterium naphthalenivorans</name>
    <dbReference type="NCBI Taxonomy" id="1614693"/>
    <lineage>
        <taxon>Bacteria</taxon>
        <taxon>Pseudomonadati</taxon>
        <taxon>Pseudomonadota</taxon>
        <taxon>Alphaproteobacteria</taxon>
        <taxon>Rhodobacterales</taxon>
        <taxon>Roseobacteraceae</taxon>
        <taxon>Actibacterium</taxon>
    </lineage>
</organism>
<protein>
    <recommendedName>
        <fullName evidence="1">N-acetyltransferase domain-containing protein</fullName>
    </recommendedName>
</protein>
<gene>
    <name evidence="2" type="ORF">GGR17_003294</name>
</gene>
<dbReference type="Proteomes" id="UP000585681">
    <property type="component" value="Unassembled WGS sequence"/>
</dbReference>
<dbReference type="InterPro" id="IPR000182">
    <property type="entry name" value="GNAT_dom"/>
</dbReference>
<dbReference type="Gene3D" id="3.40.630.30">
    <property type="match status" value="1"/>
</dbReference>
<dbReference type="Pfam" id="PF18014">
    <property type="entry name" value="Acetyltransf_18"/>
    <property type="match status" value="1"/>
</dbReference>
<dbReference type="PROSITE" id="PS51186">
    <property type="entry name" value="GNAT"/>
    <property type="match status" value="1"/>
</dbReference>
<proteinExistence type="predicted"/>
<evidence type="ECO:0000313" key="2">
    <source>
        <dbReference type="EMBL" id="MBB4023465.1"/>
    </source>
</evidence>
<dbReference type="RefSeq" id="WP_235974515.1">
    <property type="nucleotide sequence ID" value="NZ_JACIEQ010000005.1"/>
</dbReference>
<evidence type="ECO:0000313" key="3">
    <source>
        <dbReference type="Proteomes" id="UP000585681"/>
    </source>
</evidence>
<dbReference type="InterPro" id="IPR016181">
    <property type="entry name" value="Acyl_CoA_acyltransferase"/>
</dbReference>
<keyword evidence="3" id="KW-1185">Reference proteome</keyword>
<dbReference type="InterPro" id="IPR052729">
    <property type="entry name" value="Acyl/Acetyltrans_Enzymes"/>
</dbReference>
<dbReference type="PANTHER" id="PTHR47237">
    <property type="entry name" value="SLL0310 PROTEIN"/>
    <property type="match status" value="1"/>
</dbReference>
<reference evidence="2" key="1">
    <citation type="submission" date="2020-08" db="EMBL/GenBank/DDBJ databases">
        <title>Genomic Encyclopedia of Type Strains, Phase IV (KMG-IV): sequencing the most valuable type-strain genomes for metagenomic binning, comparative biology and taxonomic classification.</title>
        <authorList>
            <person name="Goeker M."/>
        </authorList>
    </citation>
    <scope>NUCLEOTIDE SEQUENCE [LARGE SCALE GENOMIC DNA]</scope>
    <source>
        <strain evidence="2">DSM 105040</strain>
    </source>
</reference>
<comment type="caution">
    <text evidence="2">The sequence shown here is derived from an EMBL/GenBank/DDBJ whole genome shotgun (WGS) entry which is preliminary data.</text>
</comment>